<dbReference type="InterPro" id="IPR035897">
    <property type="entry name" value="Toll_tir_struct_dom_sf"/>
</dbReference>
<dbReference type="InterPro" id="IPR000157">
    <property type="entry name" value="TIR_dom"/>
</dbReference>
<evidence type="ECO:0000259" key="1">
    <source>
        <dbReference type="Pfam" id="PF13676"/>
    </source>
</evidence>
<organism evidence="2 3">
    <name type="scientific">Tsukamurella soli</name>
    <dbReference type="NCBI Taxonomy" id="644556"/>
    <lineage>
        <taxon>Bacteria</taxon>
        <taxon>Bacillati</taxon>
        <taxon>Actinomycetota</taxon>
        <taxon>Actinomycetes</taxon>
        <taxon>Mycobacteriales</taxon>
        <taxon>Tsukamurellaceae</taxon>
        <taxon>Tsukamurella</taxon>
    </lineage>
</organism>
<reference evidence="3" key="1">
    <citation type="journal article" date="2019" name="Int. J. Syst. Evol. Microbiol.">
        <title>The Global Catalogue of Microorganisms (GCM) 10K type strain sequencing project: providing services to taxonomists for standard genome sequencing and annotation.</title>
        <authorList>
            <consortium name="The Broad Institute Genomics Platform"/>
            <consortium name="The Broad Institute Genome Sequencing Center for Infectious Disease"/>
            <person name="Wu L."/>
            <person name="Ma J."/>
        </authorList>
    </citation>
    <scope>NUCLEOTIDE SEQUENCE [LARGE SCALE GENOMIC DNA]</scope>
    <source>
        <strain evidence="3">JCM 17688</strain>
    </source>
</reference>
<dbReference type="RefSeq" id="WP_344999591.1">
    <property type="nucleotide sequence ID" value="NZ_BAABFR010000089.1"/>
</dbReference>
<accession>A0ABP8K6U3</accession>
<dbReference type="Proteomes" id="UP001500635">
    <property type="component" value="Unassembled WGS sequence"/>
</dbReference>
<dbReference type="EMBL" id="BAABFR010000089">
    <property type="protein sequence ID" value="GAA4401526.1"/>
    <property type="molecule type" value="Genomic_DNA"/>
</dbReference>
<evidence type="ECO:0000313" key="3">
    <source>
        <dbReference type="Proteomes" id="UP001500635"/>
    </source>
</evidence>
<name>A0ABP8K6U3_9ACTN</name>
<dbReference type="Gene3D" id="3.40.50.10140">
    <property type="entry name" value="Toll/interleukin-1 receptor homology (TIR) domain"/>
    <property type="match status" value="1"/>
</dbReference>
<feature type="domain" description="TIR" evidence="1">
    <location>
        <begin position="95"/>
        <end position="181"/>
    </location>
</feature>
<evidence type="ECO:0000313" key="2">
    <source>
        <dbReference type="EMBL" id="GAA4401526.1"/>
    </source>
</evidence>
<dbReference type="SUPFAM" id="SSF52200">
    <property type="entry name" value="Toll/Interleukin receptor TIR domain"/>
    <property type="match status" value="1"/>
</dbReference>
<sequence>MEKKTRAQLLVELTERLEGMQRWDHMNIVLQTYEVPAVSGDQFDPSVSDVICEATDEQLLGLADYFGVEVPGAVPVAPLAAPAALMETDTPLFLFASHLSSQRVLVHAVGDELARYGIELFVAHDSIEPDSSWHDEIVGALDRCDGGIAFLHQGFRESQWCDQEVGWLLGRHVPVLSLKFDLAPYGPLGKHQAQTARNLSAEAIAIQLLERIAAKPTFRTHLGRSLVNAMAKSPNFRTTDAIWKHLREFDDLTASQFFALIAAANNNNQVYKANSPHDGGRPYAEVIEEFVNGLPKATGAAS</sequence>
<gene>
    <name evidence="2" type="ORF">GCM10023147_41180</name>
</gene>
<comment type="caution">
    <text evidence="2">The sequence shown here is derived from an EMBL/GenBank/DDBJ whole genome shotgun (WGS) entry which is preliminary data.</text>
</comment>
<proteinExistence type="predicted"/>
<dbReference type="Pfam" id="PF13676">
    <property type="entry name" value="TIR_2"/>
    <property type="match status" value="1"/>
</dbReference>
<keyword evidence="3" id="KW-1185">Reference proteome</keyword>
<protein>
    <recommendedName>
        <fullName evidence="1">TIR domain-containing protein</fullName>
    </recommendedName>
</protein>